<dbReference type="InterPro" id="IPR036322">
    <property type="entry name" value="WD40_repeat_dom_sf"/>
</dbReference>
<keyword evidence="2" id="KW-1185">Reference proteome</keyword>
<reference evidence="1" key="1">
    <citation type="submission" date="2013-05" db="EMBL/GenBank/DDBJ databases">
        <authorList>
            <person name="Yim A.K.Y."/>
            <person name="Chan T.F."/>
            <person name="Ji K.M."/>
            <person name="Liu X.Y."/>
            <person name="Zhou J.W."/>
            <person name="Li R.Q."/>
            <person name="Yang K.Y."/>
            <person name="Li J."/>
            <person name="Li M."/>
            <person name="Law P.T.W."/>
            <person name="Wu Y.L."/>
            <person name="Cai Z.L."/>
            <person name="Qin H."/>
            <person name="Bao Y."/>
            <person name="Leung R.K.K."/>
            <person name="Ng P.K.S."/>
            <person name="Zou J."/>
            <person name="Zhong X.J."/>
            <person name="Ran P.X."/>
            <person name="Zhong N.S."/>
            <person name="Liu Z.G."/>
            <person name="Tsui S.K.W."/>
        </authorList>
    </citation>
    <scope>NUCLEOTIDE SEQUENCE</scope>
    <source>
        <strain evidence="1">Derf</strain>
        <tissue evidence="1">Whole organism</tissue>
    </source>
</reference>
<evidence type="ECO:0000313" key="1">
    <source>
        <dbReference type="EMBL" id="KAH9527870.1"/>
    </source>
</evidence>
<dbReference type="InterPro" id="IPR019775">
    <property type="entry name" value="WD40_repeat_CS"/>
</dbReference>
<dbReference type="Gene3D" id="2.130.10.10">
    <property type="entry name" value="YVTN repeat-like/Quinoprotein amine dehydrogenase"/>
    <property type="match status" value="1"/>
</dbReference>
<dbReference type="AlphaFoldDB" id="A0A922IBA5"/>
<reference evidence="1" key="2">
    <citation type="journal article" date="2022" name="Res Sq">
        <title>Comparative Genomics Reveals Insights into the Divergent Evolution of Astigmatic Mites and Household Pest Adaptations.</title>
        <authorList>
            <person name="Xiong Q."/>
            <person name="Wan A.T.-Y."/>
            <person name="Liu X.-Y."/>
            <person name="Fung C.S.-H."/>
            <person name="Xiao X."/>
            <person name="Malainual N."/>
            <person name="Hou J."/>
            <person name="Wang L."/>
            <person name="Wang M."/>
            <person name="Yang K."/>
            <person name="Cui Y."/>
            <person name="Leung E."/>
            <person name="Nong W."/>
            <person name="Shin S.-K."/>
            <person name="Au S."/>
            <person name="Jeong K.Y."/>
            <person name="Chew F.T."/>
            <person name="Hui J."/>
            <person name="Leung T.F."/>
            <person name="Tungtrongchitr A."/>
            <person name="Zhong N."/>
            <person name="Liu Z."/>
            <person name="Tsui S."/>
        </authorList>
    </citation>
    <scope>NUCLEOTIDE SEQUENCE</scope>
    <source>
        <strain evidence="1">Derf</strain>
        <tissue evidence="1">Whole organism</tissue>
    </source>
</reference>
<organism evidence="1 2">
    <name type="scientific">Dermatophagoides farinae</name>
    <name type="common">American house dust mite</name>
    <dbReference type="NCBI Taxonomy" id="6954"/>
    <lineage>
        <taxon>Eukaryota</taxon>
        <taxon>Metazoa</taxon>
        <taxon>Ecdysozoa</taxon>
        <taxon>Arthropoda</taxon>
        <taxon>Chelicerata</taxon>
        <taxon>Arachnida</taxon>
        <taxon>Acari</taxon>
        <taxon>Acariformes</taxon>
        <taxon>Sarcoptiformes</taxon>
        <taxon>Astigmata</taxon>
        <taxon>Psoroptidia</taxon>
        <taxon>Analgoidea</taxon>
        <taxon>Pyroglyphidae</taxon>
        <taxon>Dermatophagoidinae</taxon>
        <taxon>Dermatophagoides</taxon>
    </lineage>
</organism>
<accession>A0A922IBA5</accession>
<dbReference type="SUPFAM" id="SSF50978">
    <property type="entry name" value="WD40 repeat-like"/>
    <property type="match status" value="1"/>
</dbReference>
<proteinExistence type="predicted"/>
<comment type="caution">
    <text evidence="1">The sequence shown here is derived from an EMBL/GenBank/DDBJ whole genome shotgun (WGS) entry which is preliminary data.</text>
</comment>
<sequence>MRKVQVIAYNYHMIMEGDQPHWYNIDQSRMTPDQRERFKRLERERRAREFMQYYRQTIISNLKPLAQTFYESQYYPKKRRTFELAGVNTYLRSRFCSVVSNRSLDNAFDNCRHRRFFHFNPKSTDSGPKNSQLVAVYNNQNLIHIKPQINITIPYDDDDEYFSYLLKPYYDPITQFNTINLIETYKDVSSLSRHDLYEIIDDRLVSKSSNRIRLGTNPYTCCHCTIGHLVLQAAHPKNACCIDFESDPNSNDDCAVIGYPGGIIEFVSLNWARNGRPKWRNSHQPRKNSRILDICKLDENRMIISATNHYLAQYDKRMFGRKAKPVVEYGKHYNTSHFHQINIDRKRNLIISSGSDDIVRFWNIDNGQLCYCLNLNEVDYFGTNNDYRLRQAYFAKDFSLYDASIPDRQSQPKIKGDTLIIADGDQIKFLANDMLEF</sequence>
<dbReference type="InterPro" id="IPR015943">
    <property type="entry name" value="WD40/YVTN_repeat-like_dom_sf"/>
</dbReference>
<dbReference type="Proteomes" id="UP000790347">
    <property type="component" value="Unassembled WGS sequence"/>
</dbReference>
<gene>
    <name evidence="1" type="ORF">DERF_001861</name>
</gene>
<protein>
    <submittedName>
        <fullName evidence="1">Uncharacterized protein</fullName>
    </submittedName>
</protein>
<name>A0A922IBA5_DERFA</name>
<evidence type="ECO:0000313" key="2">
    <source>
        <dbReference type="Proteomes" id="UP000790347"/>
    </source>
</evidence>
<dbReference type="PROSITE" id="PS00678">
    <property type="entry name" value="WD_REPEATS_1"/>
    <property type="match status" value="1"/>
</dbReference>
<dbReference type="EMBL" id="ASGP02000001">
    <property type="protein sequence ID" value="KAH9527870.1"/>
    <property type="molecule type" value="Genomic_DNA"/>
</dbReference>